<proteinExistence type="predicted"/>
<dbReference type="RefSeq" id="WP_087216068.1">
    <property type="nucleotide sequence ID" value="NZ_CABIWA010000018.1"/>
</dbReference>
<sequence length="88" mass="9734">MALTVYEAQAHGHDWNHDDYGHVNIIYRYGNSKPRPRPDWCKRMEAMWADKSVYGRLSPAVRRAAAGSSRADGTEAGVSAWGWAGAGN</sequence>
<dbReference type="EMBL" id="CZBE01000016">
    <property type="protein sequence ID" value="CUP91470.1"/>
    <property type="molecule type" value="Genomic_DNA"/>
</dbReference>
<protein>
    <submittedName>
        <fullName evidence="1">Uncharacterized protein</fullName>
    </submittedName>
</protein>
<gene>
    <name evidence="1" type="ORF">ERS852551_02372</name>
</gene>
<dbReference type="AlphaFoldDB" id="A0A174S8C8"/>
<accession>A0A174S8C8</accession>
<evidence type="ECO:0000313" key="1">
    <source>
        <dbReference type="EMBL" id="CUP91470.1"/>
    </source>
</evidence>
<dbReference type="Proteomes" id="UP000095765">
    <property type="component" value="Unassembled WGS sequence"/>
</dbReference>
<evidence type="ECO:0000313" key="2">
    <source>
        <dbReference type="Proteomes" id="UP000095765"/>
    </source>
</evidence>
<name>A0A174S8C8_9FIRM</name>
<organism evidence="1 2">
    <name type="scientific">Anaerotruncus colihominis</name>
    <dbReference type="NCBI Taxonomy" id="169435"/>
    <lineage>
        <taxon>Bacteria</taxon>
        <taxon>Bacillati</taxon>
        <taxon>Bacillota</taxon>
        <taxon>Clostridia</taxon>
        <taxon>Eubacteriales</taxon>
        <taxon>Oscillospiraceae</taxon>
        <taxon>Anaerotruncus</taxon>
    </lineage>
</organism>
<dbReference type="OrthoDB" id="1913065at2"/>
<reference evidence="1 2" key="1">
    <citation type="submission" date="2015-09" db="EMBL/GenBank/DDBJ databases">
        <authorList>
            <consortium name="Pathogen Informatics"/>
        </authorList>
    </citation>
    <scope>NUCLEOTIDE SEQUENCE [LARGE SCALE GENOMIC DNA]</scope>
    <source>
        <strain evidence="1 2">2789STDY5834939</strain>
    </source>
</reference>